<dbReference type="AlphaFoldDB" id="A0AAF3ESX4"/>
<protein>
    <recommendedName>
        <fullName evidence="4">Chromo domain-containing protein</fullName>
    </recommendedName>
</protein>
<reference evidence="6" key="1">
    <citation type="submission" date="2024-02" db="UniProtKB">
        <authorList>
            <consortium name="WormBaseParasite"/>
        </authorList>
    </citation>
    <scope>IDENTIFICATION</scope>
</reference>
<name>A0AAF3ESX4_9BILA</name>
<dbReference type="WBParaSite" id="MBELARI_LOCUS16715">
    <property type="protein sequence ID" value="MBELARI_LOCUS16715"/>
    <property type="gene ID" value="MBELARI_LOCUS16715"/>
</dbReference>
<dbReference type="InterPro" id="IPR016197">
    <property type="entry name" value="Chromo-like_dom_sf"/>
</dbReference>
<evidence type="ECO:0000256" key="2">
    <source>
        <dbReference type="ARBA" id="ARBA00023242"/>
    </source>
</evidence>
<dbReference type="InterPro" id="IPR051219">
    <property type="entry name" value="Heterochromatin_chromo-domain"/>
</dbReference>
<evidence type="ECO:0000256" key="1">
    <source>
        <dbReference type="ARBA" id="ARBA00004123"/>
    </source>
</evidence>
<keyword evidence="5" id="KW-1185">Reference proteome</keyword>
<dbReference type="PANTHER" id="PTHR22812">
    <property type="entry name" value="CHROMOBOX PROTEIN"/>
    <property type="match status" value="1"/>
</dbReference>
<feature type="region of interest" description="Disordered" evidence="3">
    <location>
        <begin position="131"/>
        <end position="154"/>
    </location>
</feature>
<accession>A0AAF3ESX4</accession>
<feature type="region of interest" description="Disordered" evidence="3">
    <location>
        <begin position="1"/>
        <end position="22"/>
    </location>
</feature>
<organism evidence="5 6">
    <name type="scientific">Mesorhabditis belari</name>
    <dbReference type="NCBI Taxonomy" id="2138241"/>
    <lineage>
        <taxon>Eukaryota</taxon>
        <taxon>Metazoa</taxon>
        <taxon>Ecdysozoa</taxon>
        <taxon>Nematoda</taxon>
        <taxon>Chromadorea</taxon>
        <taxon>Rhabditida</taxon>
        <taxon>Rhabditina</taxon>
        <taxon>Rhabditomorpha</taxon>
        <taxon>Rhabditoidea</taxon>
        <taxon>Rhabditidae</taxon>
        <taxon>Mesorhabditinae</taxon>
        <taxon>Mesorhabditis</taxon>
    </lineage>
</organism>
<keyword evidence="2" id="KW-0539">Nucleus</keyword>
<dbReference type="Gene3D" id="2.40.50.40">
    <property type="match status" value="2"/>
</dbReference>
<evidence type="ECO:0000259" key="4">
    <source>
        <dbReference type="PROSITE" id="PS50013"/>
    </source>
</evidence>
<dbReference type="GO" id="GO:0005634">
    <property type="term" value="C:nucleus"/>
    <property type="evidence" value="ECO:0007669"/>
    <property type="project" value="UniProtKB-SubCell"/>
</dbReference>
<dbReference type="SMART" id="SM00298">
    <property type="entry name" value="CHROMO"/>
    <property type="match status" value="2"/>
</dbReference>
<dbReference type="SUPFAM" id="SSF54160">
    <property type="entry name" value="Chromo domain-like"/>
    <property type="match status" value="2"/>
</dbReference>
<evidence type="ECO:0000313" key="5">
    <source>
        <dbReference type="Proteomes" id="UP000887575"/>
    </source>
</evidence>
<comment type="subcellular location">
    <subcellularLocation>
        <location evidence="1">Nucleus</location>
    </subcellularLocation>
</comment>
<dbReference type="Pfam" id="PF00385">
    <property type="entry name" value="Chromo"/>
    <property type="match status" value="2"/>
</dbReference>
<feature type="domain" description="Chromo" evidence="4">
    <location>
        <begin position="26"/>
        <end position="75"/>
    </location>
</feature>
<dbReference type="PROSITE" id="PS50013">
    <property type="entry name" value="CHROMO_2"/>
    <property type="match status" value="2"/>
</dbReference>
<dbReference type="CDD" id="cd00024">
    <property type="entry name" value="CD_CSD"/>
    <property type="match status" value="2"/>
</dbReference>
<evidence type="ECO:0000256" key="3">
    <source>
        <dbReference type="SAM" id="MobiDB-lite"/>
    </source>
</evidence>
<sequence>MRSFLKKKPFAARSLSSSESDEEREYEVEKILDDKIGKDGRYYLVKWLGYAKKQSTWENEDRFENAKEILEEYKKCLKGSGRREMEKILDDEMREDGKYYLVKWKRCDDSMNTWRNEQEFKHDRRLVKDYEKRKNRSEPRRKIAQESEAKRRLRQKTVNSSVDYYDCF</sequence>
<dbReference type="InterPro" id="IPR023780">
    <property type="entry name" value="Chromo_domain"/>
</dbReference>
<feature type="compositionally biased region" description="Basic residues" evidence="3">
    <location>
        <begin position="1"/>
        <end position="10"/>
    </location>
</feature>
<proteinExistence type="predicted"/>
<feature type="compositionally biased region" description="Basic and acidic residues" evidence="3">
    <location>
        <begin position="131"/>
        <end position="150"/>
    </location>
</feature>
<dbReference type="Proteomes" id="UP000887575">
    <property type="component" value="Unassembled WGS sequence"/>
</dbReference>
<evidence type="ECO:0000313" key="6">
    <source>
        <dbReference type="WBParaSite" id="MBELARI_LOCUS16715"/>
    </source>
</evidence>
<dbReference type="InterPro" id="IPR000953">
    <property type="entry name" value="Chromo/chromo_shadow_dom"/>
</dbReference>
<feature type="domain" description="Chromo" evidence="4">
    <location>
        <begin position="83"/>
        <end position="142"/>
    </location>
</feature>